<dbReference type="AlphaFoldDB" id="A0A8J2RJ38"/>
<proteinExistence type="predicted"/>
<organism evidence="2 3">
    <name type="scientific">Daphnia galeata</name>
    <dbReference type="NCBI Taxonomy" id="27404"/>
    <lineage>
        <taxon>Eukaryota</taxon>
        <taxon>Metazoa</taxon>
        <taxon>Ecdysozoa</taxon>
        <taxon>Arthropoda</taxon>
        <taxon>Crustacea</taxon>
        <taxon>Branchiopoda</taxon>
        <taxon>Diplostraca</taxon>
        <taxon>Cladocera</taxon>
        <taxon>Anomopoda</taxon>
        <taxon>Daphniidae</taxon>
        <taxon>Daphnia</taxon>
    </lineage>
</organism>
<dbReference type="PANTHER" id="PTHR46579:SF1">
    <property type="entry name" value="F5_8 TYPE C DOMAIN-CONTAINING PROTEIN"/>
    <property type="match status" value="1"/>
</dbReference>
<evidence type="ECO:0000313" key="2">
    <source>
        <dbReference type="EMBL" id="CAH0104151.1"/>
    </source>
</evidence>
<gene>
    <name evidence="2" type="ORF">DGAL_LOCUS6865</name>
</gene>
<name>A0A8J2RJ38_9CRUS</name>
<dbReference type="Proteomes" id="UP000789390">
    <property type="component" value="Unassembled WGS sequence"/>
</dbReference>
<protein>
    <recommendedName>
        <fullName evidence="4">Transposase domain-containing protein</fullName>
    </recommendedName>
</protein>
<feature type="compositionally biased region" description="Polar residues" evidence="1">
    <location>
        <begin position="38"/>
        <end position="49"/>
    </location>
</feature>
<reference evidence="2" key="1">
    <citation type="submission" date="2021-11" db="EMBL/GenBank/DDBJ databases">
        <authorList>
            <person name="Schell T."/>
        </authorList>
    </citation>
    <scope>NUCLEOTIDE SEQUENCE</scope>
    <source>
        <strain evidence="2">M5</strain>
    </source>
</reference>
<keyword evidence="3" id="KW-1185">Reference proteome</keyword>
<evidence type="ECO:0000256" key="1">
    <source>
        <dbReference type="SAM" id="MobiDB-lite"/>
    </source>
</evidence>
<dbReference type="OrthoDB" id="7549404at2759"/>
<dbReference type="EMBL" id="CAKKLH010000124">
    <property type="protein sequence ID" value="CAH0104151.1"/>
    <property type="molecule type" value="Genomic_DNA"/>
</dbReference>
<evidence type="ECO:0008006" key="4">
    <source>
        <dbReference type="Google" id="ProtNLM"/>
    </source>
</evidence>
<dbReference type="PANTHER" id="PTHR46579">
    <property type="entry name" value="F5/8 TYPE C DOMAIN-CONTAINING PROTEIN-RELATED"/>
    <property type="match status" value="1"/>
</dbReference>
<evidence type="ECO:0000313" key="3">
    <source>
        <dbReference type="Proteomes" id="UP000789390"/>
    </source>
</evidence>
<feature type="region of interest" description="Disordered" evidence="1">
    <location>
        <begin position="101"/>
        <end position="127"/>
    </location>
</feature>
<sequence>MPKSFRPKSYNNYLRTLKADNIPEIPRSTLWRRGLQVGTRQGTASQTGPGLQDPDIQQDDAVTADHYQQQPPLPDNIHDSDSGMHAHKRDLEDHINDTVGVDDLLNNQPEGDDNNRDSDEGNEPVFPGLTMTKSQLLALVFAFILRHHLSKTCLQDLLSVLCSLIPNCIPKSKYSFYKEFSQPSTKVILHYKCPVCESYLGEDLSVDQAHFTAKCCYKSKDYFLTSSIEQQLKNNLEGTNLWDHIEKTKLNLRNVHDNGISLTKAVLFGLVPKKPTSETFFHPFITELRRLFADGFVWVRNGISRKTKVVSVIGVLDAPARAKVANYHQHNGEFGCGYCLERGKRVAKGDGTVQIYPLVNPLPPCRTHASTLALATDAINNPRVSHVMGVKGPSILFLLPGFNLITGLIPDYMHCLLLGVVYQFLDLWLNAVGKAYYIKKASFIDEILLNIFPPNEFDEPPDRLNNYLCGRQVSYEIGYYSIPQILLKKEVSQSEIQNVKILIHKFISEIPHLYGEEQCTYNVHVLQHIPDSVNNWGAPWASSSFLYEDLGRILKSFFHGTTYLGEQIFNSFLAKQQLREYARSFIPLAEESVRDLYGKLDSQVGSDYSSYSANHSIPTPLGKKILIKLTVSEVLAIETKYRIILNCVNAFSYQRFGLNGKMYSTKSYSTQFKRQNCVICDVKGNGLEIKNVVQLQVNCKCMLNLGAGCILKTSPAAHSFIILCDNLSLNPIAPSIDHERMLSCQVWKRSKISIVIRFLKISTAFLWRPFLK</sequence>
<accession>A0A8J2RJ38</accession>
<feature type="region of interest" description="Disordered" evidence="1">
    <location>
        <begin position="37"/>
        <end position="57"/>
    </location>
</feature>
<comment type="caution">
    <text evidence="2">The sequence shown here is derived from an EMBL/GenBank/DDBJ whole genome shotgun (WGS) entry which is preliminary data.</text>
</comment>